<dbReference type="InterPro" id="IPR002994">
    <property type="entry name" value="Surf1/Shy1"/>
</dbReference>
<feature type="transmembrane region" description="Helical" evidence="6">
    <location>
        <begin position="258"/>
        <end position="278"/>
    </location>
</feature>
<comment type="similarity">
    <text evidence="2 6">Belongs to the SURF1 family.</text>
</comment>
<feature type="region of interest" description="Disordered" evidence="7">
    <location>
        <begin position="72"/>
        <end position="96"/>
    </location>
</feature>
<keyword evidence="6" id="KW-1003">Cell membrane</keyword>
<evidence type="ECO:0000313" key="9">
    <source>
        <dbReference type="Proteomes" id="UP001316189"/>
    </source>
</evidence>
<dbReference type="CDD" id="cd06662">
    <property type="entry name" value="SURF1"/>
    <property type="match status" value="1"/>
</dbReference>
<evidence type="ECO:0000256" key="4">
    <source>
        <dbReference type="ARBA" id="ARBA00022989"/>
    </source>
</evidence>
<keyword evidence="9" id="KW-1185">Reference proteome</keyword>
<feature type="compositionally biased region" description="Basic and acidic residues" evidence="7">
    <location>
        <begin position="76"/>
        <end position="88"/>
    </location>
</feature>
<reference evidence="8 9" key="1">
    <citation type="submission" date="2022-07" db="EMBL/GenBank/DDBJ databases">
        <title>Novel species in genus cellulomonas.</title>
        <authorList>
            <person name="Ye L."/>
        </authorList>
    </citation>
    <scope>NUCLEOTIDE SEQUENCE [LARGE SCALE GENOMIC DNA]</scope>
    <source>
        <strain evidence="9">zg-Y338</strain>
    </source>
</reference>
<feature type="compositionally biased region" description="Pro residues" evidence="7">
    <location>
        <begin position="1"/>
        <end position="19"/>
    </location>
</feature>
<sequence length="330" mass="33903">MPASPPPATPLAGPAPSPSAPTGRVEPTTFLRAAVRPRMLALLAVLLVAAALCARLGVWQLDRAEVRGGATEAEEQAAREAETPRDIGDVLPPQTTFTGSLVGQRVVARGTYEPEGQLLVADRAIAEQSGYLVLTPLRVSDTLPSAAGGGVGDAAPVLPVVRGWVADPADAAALAVPEGEVTVTGFLQSSEGPGMYDRPPGQVDAISSAELLGHWRGPIWTGYVVMVEAEPADAALSAGLELMPPPTRVGSGLNIQNLAYAAQWWIFGGFALFVWVRLVRDEAAGDGPVPEGGDDHGDDGHGDNDGGDGDEPAAADGPALSRRVDVSASP</sequence>
<comment type="subcellular location">
    <subcellularLocation>
        <location evidence="6">Cell membrane</location>
        <topology evidence="6">Multi-pass membrane protein</topology>
    </subcellularLocation>
    <subcellularLocation>
        <location evidence="1">Membrane</location>
    </subcellularLocation>
</comment>
<gene>
    <name evidence="8" type="ORF">NP064_13315</name>
</gene>
<dbReference type="PANTHER" id="PTHR23427">
    <property type="entry name" value="SURFEIT LOCUS PROTEIN"/>
    <property type="match status" value="1"/>
</dbReference>
<dbReference type="Pfam" id="PF02104">
    <property type="entry name" value="SURF1"/>
    <property type="match status" value="1"/>
</dbReference>
<dbReference type="Proteomes" id="UP001316189">
    <property type="component" value="Chromosome"/>
</dbReference>
<feature type="region of interest" description="Disordered" evidence="7">
    <location>
        <begin position="1"/>
        <end position="24"/>
    </location>
</feature>
<dbReference type="EMBL" id="CP101988">
    <property type="protein sequence ID" value="UUI74757.1"/>
    <property type="molecule type" value="Genomic_DNA"/>
</dbReference>
<accession>A0ABY5KW91</accession>
<evidence type="ECO:0000256" key="5">
    <source>
        <dbReference type="ARBA" id="ARBA00023136"/>
    </source>
</evidence>
<evidence type="ECO:0000256" key="7">
    <source>
        <dbReference type="SAM" id="MobiDB-lite"/>
    </source>
</evidence>
<dbReference type="RefSeq" id="WP_227570381.1">
    <property type="nucleotide sequence ID" value="NZ_CP101988.1"/>
</dbReference>
<evidence type="ECO:0000256" key="1">
    <source>
        <dbReference type="ARBA" id="ARBA00004370"/>
    </source>
</evidence>
<organism evidence="8 9">
    <name type="scientific">Cellulomonas chengniuliangii</name>
    <dbReference type="NCBI Taxonomy" id="2968084"/>
    <lineage>
        <taxon>Bacteria</taxon>
        <taxon>Bacillati</taxon>
        <taxon>Actinomycetota</taxon>
        <taxon>Actinomycetes</taxon>
        <taxon>Micrococcales</taxon>
        <taxon>Cellulomonadaceae</taxon>
        <taxon>Cellulomonas</taxon>
    </lineage>
</organism>
<keyword evidence="3 6" id="KW-0812">Transmembrane</keyword>
<evidence type="ECO:0000256" key="3">
    <source>
        <dbReference type="ARBA" id="ARBA00022692"/>
    </source>
</evidence>
<protein>
    <recommendedName>
        <fullName evidence="6">SURF1-like protein</fullName>
    </recommendedName>
</protein>
<evidence type="ECO:0000256" key="6">
    <source>
        <dbReference type="RuleBase" id="RU363076"/>
    </source>
</evidence>
<feature type="transmembrane region" description="Helical" evidence="6">
    <location>
        <begin position="39"/>
        <end position="58"/>
    </location>
</feature>
<dbReference type="PANTHER" id="PTHR23427:SF2">
    <property type="entry name" value="SURFEIT LOCUS PROTEIN 1"/>
    <property type="match status" value="1"/>
</dbReference>
<feature type="compositionally biased region" description="Basic and acidic residues" evidence="7">
    <location>
        <begin position="293"/>
        <end position="304"/>
    </location>
</feature>
<name>A0ABY5KW91_9CELL</name>
<dbReference type="InterPro" id="IPR045214">
    <property type="entry name" value="Surf1/Surf4"/>
</dbReference>
<keyword evidence="4 6" id="KW-1133">Transmembrane helix</keyword>
<proteinExistence type="inferred from homology"/>
<keyword evidence="5 6" id="KW-0472">Membrane</keyword>
<evidence type="ECO:0000313" key="8">
    <source>
        <dbReference type="EMBL" id="UUI74757.1"/>
    </source>
</evidence>
<dbReference type="PROSITE" id="PS50895">
    <property type="entry name" value="SURF1"/>
    <property type="match status" value="1"/>
</dbReference>
<evidence type="ECO:0000256" key="2">
    <source>
        <dbReference type="ARBA" id="ARBA00007165"/>
    </source>
</evidence>
<feature type="region of interest" description="Disordered" evidence="7">
    <location>
        <begin position="284"/>
        <end position="330"/>
    </location>
</feature>